<evidence type="ECO:0000313" key="4">
    <source>
        <dbReference type="WBParaSite" id="PTRK_0000173000.1"/>
    </source>
</evidence>
<feature type="transmembrane region" description="Helical" evidence="1">
    <location>
        <begin position="110"/>
        <end position="132"/>
    </location>
</feature>
<evidence type="ECO:0000313" key="3">
    <source>
        <dbReference type="Proteomes" id="UP000038045"/>
    </source>
</evidence>
<sequence length="337" mass="39244">MDNNIPSNLSNDGRSNDFDINYYGDYDYSLDDLSSGTSRISFCVVCSVICFSFILLQAFNFYVYYKNRNILTSLVYSIIKHLGIISFIQQVSQIQTGIIALFAIDSRNTIVRLTGAQVLSSYTISTMFHFLLTLNRCDVFYNQVFFPKINRNVFFKLIIILFYFLFAIQTAFYVTPEYRVSFFNAEYFWFSYGTSKYAYLSDYIQPFISVFMLSLSTILYLLIIGRIYYIKNFRVSSREKVSFQDIKLLIQGGCSYICMVILEVLWVAVLFTHNPSIILTLFANFFLVVNCGCNTLLSLFLIDDIKDEFIIFIQGKKKDNKVDNQKKVQIKKTIRTF</sequence>
<protein>
    <submittedName>
        <fullName evidence="4">7TM_GPCR_Srx domain-containing protein</fullName>
    </submittedName>
</protein>
<feature type="domain" description="7TM GPCR serpentine receptor class x (Srx)" evidence="2">
    <location>
        <begin position="103"/>
        <end position="286"/>
    </location>
</feature>
<accession>A0A0N4Z412</accession>
<feature type="transmembrane region" description="Helical" evidence="1">
    <location>
        <begin position="277"/>
        <end position="302"/>
    </location>
</feature>
<dbReference type="Pfam" id="PF10328">
    <property type="entry name" value="7TM_GPCR_Srx"/>
    <property type="match status" value="1"/>
</dbReference>
<keyword evidence="1" id="KW-0812">Transmembrane</keyword>
<dbReference type="WBParaSite" id="PTRK_0000173000.1">
    <property type="protein sequence ID" value="PTRK_0000173000.1"/>
    <property type="gene ID" value="PTRK_0000173000"/>
</dbReference>
<evidence type="ECO:0000259" key="2">
    <source>
        <dbReference type="Pfam" id="PF10328"/>
    </source>
</evidence>
<dbReference type="InterPro" id="IPR019430">
    <property type="entry name" value="7TM_GPCR_serpentine_rcpt_Srx"/>
</dbReference>
<feature type="transmembrane region" description="Helical" evidence="1">
    <location>
        <begin position="39"/>
        <end position="63"/>
    </location>
</feature>
<feature type="transmembrane region" description="Helical" evidence="1">
    <location>
        <begin position="84"/>
        <end position="104"/>
    </location>
</feature>
<evidence type="ECO:0000256" key="1">
    <source>
        <dbReference type="SAM" id="Phobius"/>
    </source>
</evidence>
<feature type="transmembrane region" description="Helical" evidence="1">
    <location>
        <begin position="248"/>
        <end position="271"/>
    </location>
</feature>
<organism evidence="3 4">
    <name type="scientific">Parastrongyloides trichosuri</name>
    <name type="common">Possum-specific nematode worm</name>
    <dbReference type="NCBI Taxonomy" id="131310"/>
    <lineage>
        <taxon>Eukaryota</taxon>
        <taxon>Metazoa</taxon>
        <taxon>Ecdysozoa</taxon>
        <taxon>Nematoda</taxon>
        <taxon>Chromadorea</taxon>
        <taxon>Rhabditida</taxon>
        <taxon>Tylenchina</taxon>
        <taxon>Panagrolaimomorpha</taxon>
        <taxon>Strongyloidoidea</taxon>
        <taxon>Strongyloididae</taxon>
        <taxon>Parastrongyloides</taxon>
    </lineage>
</organism>
<proteinExistence type="predicted"/>
<feature type="transmembrane region" description="Helical" evidence="1">
    <location>
        <begin position="153"/>
        <end position="174"/>
    </location>
</feature>
<dbReference type="Gene3D" id="1.20.1070.10">
    <property type="entry name" value="Rhodopsin 7-helix transmembrane proteins"/>
    <property type="match status" value="1"/>
</dbReference>
<keyword evidence="1" id="KW-1133">Transmembrane helix</keyword>
<dbReference type="SUPFAM" id="SSF81321">
    <property type="entry name" value="Family A G protein-coupled receptor-like"/>
    <property type="match status" value="1"/>
</dbReference>
<dbReference type="AlphaFoldDB" id="A0A0N4Z412"/>
<dbReference type="Proteomes" id="UP000038045">
    <property type="component" value="Unplaced"/>
</dbReference>
<reference evidence="4" key="1">
    <citation type="submission" date="2017-02" db="UniProtKB">
        <authorList>
            <consortium name="WormBaseParasite"/>
        </authorList>
    </citation>
    <scope>IDENTIFICATION</scope>
</reference>
<keyword evidence="3" id="KW-1185">Reference proteome</keyword>
<feature type="transmembrane region" description="Helical" evidence="1">
    <location>
        <begin position="203"/>
        <end position="228"/>
    </location>
</feature>
<keyword evidence="1" id="KW-0472">Membrane</keyword>
<name>A0A0N4Z412_PARTI</name>